<comment type="caution">
    <text evidence="2">The sequence shown here is derived from an EMBL/GenBank/DDBJ whole genome shotgun (WGS) entry which is preliminary data.</text>
</comment>
<accession>A0AA88JF98</accession>
<keyword evidence="3" id="KW-1185">Reference proteome</keyword>
<proteinExistence type="predicted"/>
<name>A0AA88JF98_FICCA</name>
<protein>
    <submittedName>
        <fullName evidence="2">Uncharacterized protein</fullName>
    </submittedName>
</protein>
<feature type="compositionally biased region" description="Acidic residues" evidence="1">
    <location>
        <begin position="9"/>
        <end position="18"/>
    </location>
</feature>
<reference evidence="2" key="1">
    <citation type="submission" date="2023-07" db="EMBL/GenBank/DDBJ databases">
        <title>draft genome sequence of fig (Ficus carica).</title>
        <authorList>
            <person name="Takahashi T."/>
            <person name="Nishimura K."/>
        </authorList>
    </citation>
    <scope>NUCLEOTIDE SEQUENCE</scope>
</reference>
<feature type="compositionally biased region" description="Basic and acidic residues" evidence="1">
    <location>
        <begin position="50"/>
        <end position="75"/>
    </location>
</feature>
<organism evidence="2 3">
    <name type="scientific">Ficus carica</name>
    <name type="common">Common fig</name>
    <dbReference type="NCBI Taxonomy" id="3494"/>
    <lineage>
        <taxon>Eukaryota</taxon>
        <taxon>Viridiplantae</taxon>
        <taxon>Streptophyta</taxon>
        <taxon>Embryophyta</taxon>
        <taxon>Tracheophyta</taxon>
        <taxon>Spermatophyta</taxon>
        <taxon>Magnoliopsida</taxon>
        <taxon>eudicotyledons</taxon>
        <taxon>Gunneridae</taxon>
        <taxon>Pentapetalae</taxon>
        <taxon>rosids</taxon>
        <taxon>fabids</taxon>
        <taxon>Rosales</taxon>
        <taxon>Moraceae</taxon>
        <taxon>Ficeae</taxon>
        <taxon>Ficus</taxon>
    </lineage>
</organism>
<gene>
    <name evidence="2" type="ORF">TIFTF001_051945</name>
</gene>
<evidence type="ECO:0000256" key="1">
    <source>
        <dbReference type="SAM" id="MobiDB-lite"/>
    </source>
</evidence>
<dbReference type="EMBL" id="BTGU01010276">
    <property type="protein sequence ID" value="GMN72154.1"/>
    <property type="molecule type" value="Genomic_DNA"/>
</dbReference>
<evidence type="ECO:0000313" key="2">
    <source>
        <dbReference type="EMBL" id="GMN72154.1"/>
    </source>
</evidence>
<dbReference type="Proteomes" id="UP001187192">
    <property type="component" value="Unassembled WGS sequence"/>
</dbReference>
<feature type="region of interest" description="Disordered" evidence="1">
    <location>
        <begin position="1"/>
        <end position="75"/>
    </location>
</feature>
<evidence type="ECO:0000313" key="3">
    <source>
        <dbReference type="Proteomes" id="UP001187192"/>
    </source>
</evidence>
<sequence>MDHIHTDDDNVGIDEDDEPHSRKRGRKESSVASKKLGKDGSGAKLKKTRVHVEVEHEDADGRQKVPEKLLDLFAR</sequence>
<dbReference type="AlphaFoldDB" id="A0AA88JF98"/>